<keyword evidence="3" id="KW-1185">Reference proteome</keyword>
<evidence type="ECO:0000313" key="4">
    <source>
        <dbReference type="Proteomes" id="UP001172791"/>
    </source>
</evidence>
<protein>
    <submittedName>
        <fullName evidence="1">Uncharacterized protein</fullName>
    </submittedName>
</protein>
<gene>
    <name evidence="1" type="ORF">DBA34_00790</name>
    <name evidence="2" type="ORF">DBB29_01615</name>
</gene>
<dbReference type="AlphaFoldDB" id="A0AAW7MGM1"/>
<evidence type="ECO:0000313" key="1">
    <source>
        <dbReference type="EMBL" id="MDN4571806.1"/>
    </source>
</evidence>
<dbReference type="EMBL" id="QAID01000026">
    <property type="protein sequence ID" value="MDN4576822.1"/>
    <property type="molecule type" value="Genomic_DNA"/>
</dbReference>
<accession>A0AAW7MGM1</accession>
<evidence type="ECO:0000313" key="2">
    <source>
        <dbReference type="EMBL" id="MDN4576822.1"/>
    </source>
</evidence>
<sequence length="66" mass="7263">MALPILPTLPLTRFNRATLISATVLTALFDICIATRLVHDDDFALVQQFLDVDQTQIGLKTPANPN</sequence>
<comment type="caution">
    <text evidence="1">The sequence shown here is derived from an EMBL/GenBank/DDBJ whole genome shotgun (WGS) entry which is preliminary data.</text>
</comment>
<name>A0AAW7MGM1_9BURK</name>
<evidence type="ECO:0000313" key="3">
    <source>
        <dbReference type="Proteomes" id="UP001172788"/>
    </source>
</evidence>
<dbReference type="Proteomes" id="UP001172791">
    <property type="component" value="Unassembled WGS sequence"/>
</dbReference>
<proteinExistence type="predicted"/>
<dbReference type="Proteomes" id="UP001172788">
    <property type="component" value="Unassembled WGS sequence"/>
</dbReference>
<organism evidence="1 4">
    <name type="scientific">Pandoraea cepalis</name>
    <dbReference type="NCBI Taxonomy" id="2508294"/>
    <lineage>
        <taxon>Bacteria</taxon>
        <taxon>Pseudomonadati</taxon>
        <taxon>Pseudomonadota</taxon>
        <taxon>Betaproteobacteria</taxon>
        <taxon>Burkholderiales</taxon>
        <taxon>Burkholderiaceae</taxon>
        <taxon>Pandoraea</taxon>
    </lineage>
</organism>
<dbReference type="EMBL" id="QAIC01000021">
    <property type="protein sequence ID" value="MDN4571806.1"/>
    <property type="molecule type" value="Genomic_DNA"/>
</dbReference>
<reference evidence="1" key="1">
    <citation type="submission" date="2018-04" db="EMBL/GenBank/DDBJ databases">
        <authorList>
            <person name="Jy Z."/>
        </authorList>
    </citation>
    <scope>NUCLEOTIDE SEQUENCE</scope>
    <source>
        <strain evidence="2">AS13</strain>
        <strain evidence="1">LA18</strain>
    </source>
</reference>